<dbReference type="PANTHER" id="PTHR38537">
    <property type="entry name" value="JITTERBUG, ISOFORM N"/>
    <property type="match status" value="1"/>
</dbReference>
<protein>
    <recommendedName>
        <fullName evidence="5">Calponin-homology (CH) domain-containing protein</fullName>
    </recommendedName>
</protein>
<dbReference type="EnsemblMetazoa" id="AATE012177-RA">
    <property type="protein sequence ID" value="AATE012177-PA.1"/>
    <property type="gene ID" value="AATE012177"/>
</dbReference>
<dbReference type="CDD" id="cd21227">
    <property type="entry name" value="CH_jitterbug-like_rpt1"/>
    <property type="match status" value="1"/>
</dbReference>
<dbReference type="PROSITE" id="PS50194">
    <property type="entry name" value="FILAMIN_REPEAT"/>
    <property type="match status" value="3"/>
</dbReference>
<keyword evidence="3" id="KW-0009">Actin-binding</keyword>
<dbReference type="SUPFAM" id="SSF81296">
    <property type="entry name" value="E set domains"/>
    <property type="match status" value="2"/>
</dbReference>
<evidence type="ECO:0000256" key="2">
    <source>
        <dbReference type="ARBA" id="ARBA00022737"/>
    </source>
</evidence>
<dbReference type="Pfam" id="PF00630">
    <property type="entry name" value="Filamin"/>
    <property type="match status" value="2"/>
</dbReference>
<feature type="compositionally biased region" description="Polar residues" evidence="4">
    <location>
        <begin position="668"/>
        <end position="681"/>
    </location>
</feature>
<keyword evidence="2" id="KW-0677">Repeat</keyword>
<evidence type="ECO:0000256" key="3">
    <source>
        <dbReference type="ARBA" id="ARBA00023203"/>
    </source>
</evidence>
<dbReference type="STRING" id="41427.A0A182J6A7"/>
<dbReference type="CDD" id="cd21229">
    <property type="entry name" value="CH_jitterbug-like_rpt2"/>
    <property type="match status" value="1"/>
</dbReference>
<dbReference type="FunFam" id="1.10.418.10:FF:000078">
    <property type="entry name" value="Putative Filamin-A"/>
    <property type="match status" value="1"/>
</dbReference>
<dbReference type="Gene3D" id="2.60.40.10">
    <property type="entry name" value="Immunoglobulins"/>
    <property type="match status" value="2"/>
</dbReference>
<accession>A0A182J6A7</accession>
<dbReference type="InterPro" id="IPR044801">
    <property type="entry name" value="Filamin"/>
</dbReference>
<organism evidence="6">
    <name type="scientific">Anopheles atroparvus</name>
    <name type="common">European mosquito</name>
    <dbReference type="NCBI Taxonomy" id="41427"/>
    <lineage>
        <taxon>Eukaryota</taxon>
        <taxon>Metazoa</taxon>
        <taxon>Ecdysozoa</taxon>
        <taxon>Arthropoda</taxon>
        <taxon>Hexapoda</taxon>
        <taxon>Insecta</taxon>
        <taxon>Pterygota</taxon>
        <taxon>Neoptera</taxon>
        <taxon>Endopterygota</taxon>
        <taxon>Diptera</taxon>
        <taxon>Nematocera</taxon>
        <taxon>Culicoidea</taxon>
        <taxon>Culicidae</taxon>
        <taxon>Anophelinae</taxon>
        <taxon>Anopheles</taxon>
    </lineage>
</organism>
<feature type="region of interest" description="Disordered" evidence="4">
    <location>
        <begin position="642"/>
        <end position="772"/>
    </location>
</feature>
<feature type="region of interest" description="Disordered" evidence="4">
    <location>
        <begin position="1"/>
        <end position="20"/>
    </location>
</feature>
<dbReference type="InterPro" id="IPR001298">
    <property type="entry name" value="Filamin/ABP280_rpt"/>
</dbReference>
<dbReference type="InterPro" id="IPR014756">
    <property type="entry name" value="Ig_E-set"/>
</dbReference>
<dbReference type="PANTHER" id="PTHR38537:SF13">
    <property type="entry name" value="JITTERBUG, ISOFORM N"/>
    <property type="match status" value="1"/>
</dbReference>
<feature type="domain" description="Calponin-homology (CH)" evidence="5">
    <location>
        <begin position="57"/>
        <end position="163"/>
    </location>
</feature>
<evidence type="ECO:0000256" key="4">
    <source>
        <dbReference type="SAM" id="MobiDB-lite"/>
    </source>
</evidence>
<dbReference type="SUPFAM" id="SSF47576">
    <property type="entry name" value="Calponin-homology domain, CH-domain"/>
    <property type="match status" value="2"/>
</dbReference>
<dbReference type="InterPro" id="IPR001715">
    <property type="entry name" value="CH_dom"/>
</dbReference>
<sequence length="1098" mass="121671">MELPKGAKITHAGLLQHTPDGKTELQKITQAGLVARSPEGTAAKGMNIRGNEDLWVEIQANTFKNWVNEHLRESGLQVIEFHEDFCDGTLLCALVEGLQKRPLKPSWNKRPANQHHFLENVTTALNAIEADGVKLVNIGNVDIVNGNVKLILGLIWSLIVRYQIGRSKFPPRKLMLAWLQAALPDCKVSNLTTDWNSGVLLSALLDYCEPGLFPHWRSLNQSESVRNCERAMNLAYERFGIPKVLEPEYLASRWLDELSGMTYLSYFMRPGGPGYNATMKWVNGQIKRPVSNFTTDFNDGKVFCEIIKDLGGPVPDPVKLSSDPSQWENNQQKVIDGGLKLGVKPVLAAKDMATADEEHLGVMAYTTWLRWVIPRPPLANMLTVHLDSTSGRVGEPTNFRVEALSRDVDMAKVRAYISMPNTNMLHPVKLGPRGEGSFVPDKYGMHEIVLEIDDNQLGGHFFRVLPRLVHVAPPGMAPCALGSLVEVLVNATGAPKTEDILVTAYSPSGRPLKCPLKKIEEGHSAIFKPDEAGVWEIAITYQGRHIQGGPFTCAVFDPSGVSVHGLDGAMPLRAHSFEVDARGVGVSGELHVDIVHEKRSLVCSVEKLQENKYQVTFMPRANGKHRVYVYFNGYDVKGSPFIMKVGSKGRSGKTRTSPHQQEGKLRSESPSYHFNSSSLTRKATAHDSSATRRDIYSPQPPAPKSGSRSPQDYENNSYLRKETSYATRVMSPARHSPSPKLLYTSTTEPDYGFRRSTELLTQRRDSDELKSPVRDEGFNSYVKTIRTENHTTKTIRSTMLDGDGPAIAHIRASPGLKSPQTVSATLHQDATLRSNRTASPKPLITTTSTTTSSTRYIPSPVLEPVRVASPIAMHEKSNGTYKVTERNSTYKSTVTRDLVRDSPTFERVLRSPPTSANGSATTTSTVDYSSNIKVNAGANGGQPSRRDSYDVINKTKHLFSQNSLESLANLTERQLNTDLTYDRSTLDNQTEKNTHFNKFSLGTERKQQQQQQPTLIDDEGLYRAGGYLKNYRTESNERFEKYSTSQLKAGGGGAGGSFEPIGRDVSGARAIRVQDIPDGVLGRPVEFESRYPVRQQRC</sequence>
<dbReference type="InterPro" id="IPR036872">
    <property type="entry name" value="CH_dom_sf"/>
</dbReference>
<name>A0A182J6A7_ANOAO</name>
<proteinExistence type="inferred from homology"/>
<evidence type="ECO:0000259" key="5">
    <source>
        <dbReference type="PROSITE" id="PS50021"/>
    </source>
</evidence>
<feature type="compositionally biased region" description="Polar residues" evidence="4">
    <location>
        <begin position="706"/>
        <end position="718"/>
    </location>
</feature>
<dbReference type="SMART" id="SM00557">
    <property type="entry name" value="IG_FLMN"/>
    <property type="match status" value="2"/>
</dbReference>
<dbReference type="AlphaFoldDB" id="A0A182J6A7"/>
<dbReference type="SMART" id="SM00033">
    <property type="entry name" value="CH"/>
    <property type="match status" value="3"/>
</dbReference>
<dbReference type="Gene3D" id="1.10.418.10">
    <property type="entry name" value="Calponin-like domain"/>
    <property type="match status" value="3"/>
</dbReference>
<dbReference type="VEuPathDB" id="VectorBase:AATE012177"/>
<comment type="similarity">
    <text evidence="1">Belongs to the filamin family.</text>
</comment>
<dbReference type="PROSITE" id="PS50021">
    <property type="entry name" value="CH"/>
    <property type="match status" value="2"/>
</dbReference>
<reference evidence="6" key="1">
    <citation type="submission" date="2022-08" db="UniProtKB">
        <authorList>
            <consortium name="EnsemblMetazoa"/>
        </authorList>
    </citation>
    <scope>IDENTIFICATION</scope>
    <source>
        <strain evidence="6">EBRO</strain>
    </source>
</reference>
<dbReference type="InterPro" id="IPR013783">
    <property type="entry name" value="Ig-like_fold"/>
</dbReference>
<evidence type="ECO:0000256" key="1">
    <source>
        <dbReference type="ARBA" id="ARBA00009238"/>
    </source>
</evidence>
<feature type="compositionally biased region" description="Basic and acidic residues" evidence="4">
    <location>
        <begin position="751"/>
        <end position="772"/>
    </location>
</feature>
<feature type="domain" description="Calponin-homology (CH)" evidence="5">
    <location>
        <begin position="169"/>
        <end position="272"/>
    </location>
</feature>
<evidence type="ECO:0000313" key="6">
    <source>
        <dbReference type="EnsemblMetazoa" id="AATE012177-PA.1"/>
    </source>
</evidence>
<dbReference type="PROSITE" id="PS00019">
    <property type="entry name" value="ACTININ_1"/>
    <property type="match status" value="1"/>
</dbReference>
<dbReference type="InterPro" id="IPR017868">
    <property type="entry name" value="Filamin/ABP280_repeat-like"/>
</dbReference>
<dbReference type="FunFam" id="1.10.418.10:FF:000006">
    <property type="entry name" value="Filamin-B isoform A"/>
    <property type="match status" value="1"/>
</dbReference>
<dbReference type="GO" id="GO:0051015">
    <property type="term" value="F:actin filament binding"/>
    <property type="evidence" value="ECO:0007669"/>
    <property type="project" value="InterPro"/>
</dbReference>
<dbReference type="GO" id="GO:0030036">
    <property type="term" value="P:actin cytoskeleton organization"/>
    <property type="evidence" value="ECO:0007669"/>
    <property type="project" value="InterPro"/>
</dbReference>
<dbReference type="FunFam" id="1.10.418.10:FF:000068">
    <property type="entry name" value="Putative Filamin-A"/>
    <property type="match status" value="1"/>
</dbReference>
<dbReference type="InterPro" id="IPR001589">
    <property type="entry name" value="Actinin_actin-bd_CS"/>
</dbReference>
<dbReference type="FunFam" id="2.60.40.10:FF:001551">
    <property type="entry name" value="Jitterbug, isoform M"/>
    <property type="match status" value="1"/>
</dbReference>
<dbReference type="Pfam" id="PF00307">
    <property type="entry name" value="CH"/>
    <property type="match status" value="3"/>
</dbReference>